<keyword evidence="6" id="KW-1185">Reference proteome</keyword>
<feature type="chain" id="PRO_5042241546" description="RRM domain-containing protein" evidence="3">
    <location>
        <begin position="23"/>
        <end position="221"/>
    </location>
</feature>
<reference evidence="5" key="1">
    <citation type="submission" date="2023-02" db="EMBL/GenBank/DDBJ databases">
        <title>Genome of toxic invasive species Heracleum sosnowskyi carries increased number of genes despite the absence of recent whole-genome duplications.</title>
        <authorList>
            <person name="Schelkunov M."/>
            <person name="Shtratnikova V."/>
            <person name="Makarenko M."/>
            <person name="Klepikova A."/>
            <person name="Omelchenko D."/>
            <person name="Novikova G."/>
            <person name="Obukhova E."/>
            <person name="Bogdanov V."/>
            <person name="Penin A."/>
            <person name="Logacheva M."/>
        </authorList>
    </citation>
    <scope>NUCLEOTIDE SEQUENCE</scope>
    <source>
        <strain evidence="5">Hsosn_3</strain>
        <tissue evidence="5">Leaf</tissue>
    </source>
</reference>
<proteinExistence type="predicted"/>
<accession>A0AAD8HY65</accession>
<dbReference type="SUPFAM" id="SSF54928">
    <property type="entry name" value="RNA-binding domain, RBD"/>
    <property type="match status" value="1"/>
</dbReference>
<evidence type="ECO:0000259" key="4">
    <source>
        <dbReference type="PROSITE" id="PS50102"/>
    </source>
</evidence>
<dbReference type="GO" id="GO:0003723">
    <property type="term" value="F:RNA binding"/>
    <property type="evidence" value="ECO:0007669"/>
    <property type="project" value="UniProtKB-UniRule"/>
</dbReference>
<keyword evidence="1" id="KW-0694">RNA-binding</keyword>
<dbReference type="AlphaFoldDB" id="A0AAD8HY65"/>
<name>A0AAD8HY65_9APIA</name>
<keyword evidence="3" id="KW-0732">Signal</keyword>
<gene>
    <name evidence="5" type="ORF">POM88_031192</name>
</gene>
<reference evidence="5" key="2">
    <citation type="submission" date="2023-05" db="EMBL/GenBank/DDBJ databases">
        <authorList>
            <person name="Schelkunov M.I."/>
        </authorList>
    </citation>
    <scope>NUCLEOTIDE SEQUENCE</scope>
    <source>
        <strain evidence="5">Hsosn_3</strain>
        <tissue evidence="5">Leaf</tissue>
    </source>
</reference>
<feature type="domain" description="RRM" evidence="4">
    <location>
        <begin position="57"/>
        <end position="130"/>
    </location>
</feature>
<feature type="signal peptide" evidence="3">
    <location>
        <begin position="1"/>
        <end position="22"/>
    </location>
</feature>
<dbReference type="EMBL" id="JAUIZM010000007">
    <property type="protein sequence ID" value="KAK1374999.1"/>
    <property type="molecule type" value="Genomic_DNA"/>
</dbReference>
<evidence type="ECO:0000256" key="2">
    <source>
        <dbReference type="SAM" id="MobiDB-lite"/>
    </source>
</evidence>
<dbReference type="PANTHER" id="PTHR32343">
    <property type="entry name" value="SERINE/ARGININE-RICH SPLICING FACTOR"/>
    <property type="match status" value="1"/>
</dbReference>
<protein>
    <recommendedName>
        <fullName evidence="4">RRM domain-containing protein</fullName>
    </recommendedName>
</protein>
<dbReference type="InterPro" id="IPR035979">
    <property type="entry name" value="RBD_domain_sf"/>
</dbReference>
<dbReference type="PANTHER" id="PTHR32343:SF10">
    <property type="entry name" value="RNA-BINDING REGION RNP-1 DOMAIN-CONTAINING PROTEIN"/>
    <property type="match status" value="1"/>
</dbReference>
<dbReference type="InterPro" id="IPR000504">
    <property type="entry name" value="RRM_dom"/>
</dbReference>
<dbReference type="Gene3D" id="3.30.70.330">
    <property type="match status" value="1"/>
</dbReference>
<dbReference type="Proteomes" id="UP001237642">
    <property type="component" value="Unassembled WGS sequence"/>
</dbReference>
<dbReference type="Pfam" id="PF00076">
    <property type="entry name" value="RRM_1"/>
    <property type="match status" value="1"/>
</dbReference>
<evidence type="ECO:0000256" key="1">
    <source>
        <dbReference type="PROSITE-ProRule" id="PRU00176"/>
    </source>
</evidence>
<sequence length="221" mass="24266">MALRFSLSLLVLVYFISHATIAHNDPVIQTMEEFSGYPPIAEPAAANLEEAQQNQIRIVQVNNLSLWASTRSIILFFSSCGDIESVEMQSKSEHQIAFVAFKHSLGADCALMLSGTKLLDSTVVITLALSREIPSTASFPYQAIGEKATDGAEFYLIKTMDVFSSIWEKGYVLGASWVTVALDSVAKAAAEVSQHAKEKAAIAEEEQRKSTAEEEQRRKTM</sequence>
<evidence type="ECO:0000313" key="5">
    <source>
        <dbReference type="EMBL" id="KAK1374999.1"/>
    </source>
</evidence>
<evidence type="ECO:0000313" key="6">
    <source>
        <dbReference type="Proteomes" id="UP001237642"/>
    </source>
</evidence>
<dbReference type="InterPro" id="IPR012677">
    <property type="entry name" value="Nucleotide-bd_a/b_plait_sf"/>
</dbReference>
<dbReference type="PROSITE" id="PS50102">
    <property type="entry name" value="RRM"/>
    <property type="match status" value="1"/>
</dbReference>
<feature type="region of interest" description="Disordered" evidence="2">
    <location>
        <begin position="197"/>
        <end position="221"/>
    </location>
</feature>
<comment type="caution">
    <text evidence="5">The sequence shown here is derived from an EMBL/GenBank/DDBJ whole genome shotgun (WGS) entry which is preliminary data.</text>
</comment>
<organism evidence="5 6">
    <name type="scientific">Heracleum sosnowskyi</name>
    <dbReference type="NCBI Taxonomy" id="360622"/>
    <lineage>
        <taxon>Eukaryota</taxon>
        <taxon>Viridiplantae</taxon>
        <taxon>Streptophyta</taxon>
        <taxon>Embryophyta</taxon>
        <taxon>Tracheophyta</taxon>
        <taxon>Spermatophyta</taxon>
        <taxon>Magnoliopsida</taxon>
        <taxon>eudicotyledons</taxon>
        <taxon>Gunneridae</taxon>
        <taxon>Pentapetalae</taxon>
        <taxon>asterids</taxon>
        <taxon>campanulids</taxon>
        <taxon>Apiales</taxon>
        <taxon>Apiaceae</taxon>
        <taxon>Apioideae</taxon>
        <taxon>apioid superclade</taxon>
        <taxon>Tordylieae</taxon>
        <taxon>Tordyliinae</taxon>
        <taxon>Heracleum</taxon>
    </lineage>
</organism>
<evidence type="ECO:0000256" key="3">
    <source>
        <dbReference type="SAM" id="SignalP"/>
    </source>
</evidence>